<accession>A0AAU8HZC0</accession>
<sequence length="63" mass="7335">MIQFYFYKDQIDSAKGLVESSDRDTREMLGTLVEILQRKELLSDRDIANIVGIEPDELERSPF</sequence>
<name>A0AAU8HZC0_9CAUD</name>
<protein>
    <submittedName>
        <fullName evidence="1">Uncharacterized protein</fullName>
    </submittedName>
</protein>
<proteinExistence type="predicted"/>
<organism evidence="1">
    <name type="scientific">Klebsiella phage FKP3</name>
    <dbReference type="NCBI Taxonomy" id="3231233"/>
    <lineage>
        <taxon>Viruses</taxon>
        <taxon>Duplodnaviria</taxon>
        <taxon>Heunggongvirae</taxon>
        <taxon>Uroviricota</taxon>
        <taxon>Caudoviricetes</taxon>
        <taxon>Stephanstirmvirinae</taxon>
        <taxon>Justusliebigvirus</taxon>
    </lineage>
</organism>
<evidence type="ECO:0000313" key="1">
    <source>
        <dbReference type="EMBL" id="XCI78008.1"/>
    </source>
</evidence>
<reference evidence="1" key="1">
    <citation type="submission" date="2024-06" db="EMBL/GenBank/DDBJ databases">
        <title>High activity and specificity of bacteriophage cocktails against carbapenem-resistant Klebsiella pneumoniae belonging to high-risk clones CG258 and ST307.</title>
        <authorList>
            <person name="Jimenez Quiceno J."/>
            <person name="Salazar Ospina L."/>
            <person name="Tellez Carrasquilla S."/>
        </authorList>
    </citation>
    <scope>NUCLEOTIDE SEQUENCE</scope>
</reference>
<dbReference type="EMBL" id="PP895363">
    <property type="protein sequence ID" value="XCI78008.1"/>
    <property type="molecule type" value="Genomic_DNA"/>
</dbReference>